<sequence>MIGANPPRPWNSPIMGLTLIGLDLRIFPLVPLEMSLSRVSCNQTCNPRIFAC</sequence>
<proteinExistence type="predicted"/>
<dbReference type="EnsemblPlants" id="OB03G31280.1">
    <property type="protein sequence ID" value="OB03G31280.1"/>
    <property type="gene ID" value="OB03G31280"/>
</dbReference>
<reference evidence="1" key="2">
    <citation type="submission" date="2013-04" db="UniProtKB">
        <authorList>
            <consortium name="EnsemblPlants"/>
        </authorList>
    </citation>
    <scope>IDENTIFICATION</scope>
</reference>
<dbReference type="HOGENOM" id="CLU_3090451_0_0_1"/>
<name>J3LQ02_ORYBR</name>
<dbReference type="AlphaFoldDB" id="J3LQ02"/>
<dbReference type="Gramene" id="OB03G31280.1">
    <property type="protein sequence ID" value="OB03G31280.1"/>
    <property type="gene ID" value="OB03G31280"/>
</dbReference>
<evidence type="ECO:0000313" key="2">
    <source>
        <dbReference type="Proteomes" id="UP000006038"/>
    </source>
</evidence>
<organism evidence="1">
    <name type="scientific">Oryza brachyantha</name>
    <name type="common">malo sina</name>
    <dbReference type="NCBI Taxonomy" id="4533"/>
    <lineage>
        <taxon>Eukaryota</taxon>
        <taxon>Viridiplantae</taxon>
        <taxon>Streptophyta</taxon>
        <taxon>Embryophyta</taxon>
        <taxon>Tracheophyta</taxon>
        <taxon>Spermatophyta</taxon>
        <taxon>Magnoliopsida</taxon>
        <taxon>Liliopsida</taxon>
        <taxon>Poales</taxon>
        <taxon>Poaceae</taxon>
        <taxon>BOP clade</taxon>
        <taxon>Oryzoideae</taxon>
        <taxon>Oryzeae</taxon>
        <taxon>Oryzinae</taxon>
        <taxon>Oryza</taxon>
    </lineage>
</organism>
<dbReference type="Proteomes" id="UP000006038">
    <property type="component" value="Chromosome 3"/>
</dbReference>
<keyword evidence="2" id="KW-1185">Reference proteome</keyword>
<accession>J3LQ02</accession>
<evidence type="ECO:0000313" key="1">
    <source>
        <dbReference type="EnsemblPlants" id="OB03G31280.1"/>
    </source>
</evidence>
<reference evidence="1" key="1">
    <citation type="journal article" date="2013" name="Nat. Commun.">
        <title>Whole-genome sequencing of Oryza brachyantha reveals mechanisms underlying Oryza genome evolution.</title>
        <authorList>
            <person name="Chen J."/>
            <person name="Huang Q."/>
            <person name="Gao D."/>
            <person name="Wang J."/>
            <person name="Lang Y."/>
            <person name="Liu T."/>
            <person name="Li B."/>
            <person name="Bai Z."/>
            <person name="Luis Goicoechea J."/>
            <person name="Liang C."/>
            <person name="Chen C."/>
            <person name="Zhang W."/>
            <person name="Sun S."/>
            <person name="Liao Y."/>
            <person name="Zhang X."/>
            <person name="Yang L."/>
            <person name="Song C."/>
            <person name="Wang M."/>
            <person name="Shi J."/>
            <person name="Liu G."/>
            <person name="Liu J."/>
            <person name="Zhou H."/>
            <person name="Zhou W."/>
            <person name="Yu Q."/>
            <person name="An N."/>
            <person name="Chen Y."/>
            <person name="Cai Q."/>
            <person name="Wang B."/>
            <person name="Liu B."/>
            <person name="Min J."/>
            <person name="Huang Y."/>
            <person name="Wu H."/>
            <person name="Li Z."/>
            <person name="Zhang Y."/>
            <person name="Yin Y."/>
            <person name="Song W."/>
            <person name="Jiang J."/>
            <person name="Jackson S.A."/>
            <person name="Wing R.A."/>
            <person name="Wang J."/>
            <person name="Chen M."/>
        </authorList>
    </citation>
    <scope>NUCLEOTIDE SEQUENCE [LARGE SCALE GENOMIC DNA]</scope>
    <source>
        <strain evidence="1">cv. IRGC 101232</strain>
    </source>
</reference>
<protein>
    <submittedName>
        <fullName evidence="1">Uncharacterized protein</fullName>
    </submittedName>
</protein>